<keyword evidence="7 11" id="KW-0320">Glycogen biosynthesis</keyword>
<evidence type="ECO:0000256" key="5">
    <source>
        <dbReference type="ARBA" id="ARBA00022676"/>
    </source>
</evidence>
<keyword evidence="5 11" id="KW-0328">Glycosyltransferase</keyword>
<protein>
    <recommendedName>
        <fullName evidence="11">Glycogen [starch] synthase</fullName>
        <ecNumber evidence="11">2.4.1.11</ecNumber>
    </recommendedName>
</protein>
<keyword evidence="3" id="KW-0021">Allosteric enzyme</keyword>
<comment type="caution">
    <text evidence="13">The sequence shown here is derived from an EMBL/GenBank/DDBJ whole genome shotgun (WGS) entry which is preliminary data.</text>
</comment>
<feature type="compositionally biased region" description="Acidic residues" evidence="12">
    <location>
        <begin position="372"/>
        <end position="385"/>
    </location>
</feature>
<evidence type="ECO:0000256" key="8">
    <source>
        <dbReference type="ARBA" id="ARBA00043883"/>
    </source>
</evidence>
<dbReference type="OrthoDB" id="6335297at2759"/>
<keyword evidence="6 11" id="KW-0808">Transferase</keyword>
<dbReference type="Gene3D" id="3.40.50.2000">
    <property type="entry name" value="Glycogen Phosphorylase B"/>
    <property type="match status" value="2"/>
</dbReference>
<evidence type="ECO:0000256" key="6">
    <source>
        <dbReference type="ARBA" id="ARBA00022679"/>
    </source>
</evidence>
<evidence type="ECO:0000256" key="3">
    <source>
        <dbReference type="ARBA" id="ARBA00022533"/>
    </source>
</evidence>
<evidence type="ECO:0000256" key="11">
    <source>
        <dbReference type="RuleBase" id="RU363104"/>
    </source>
</evidence>
<comment type="catalytic activity">
    <reaction evidence="10">
        <text>[(1-&gt;4)-alpha-D-glucosyl](n) + UDP-alpha-D-glucose = [(1-&gt;4)-alpha-D-glucosyl](n+1) + UDP + H(+)</text>
        <dbReference type="Rhea" id="RHEA:18549"/>
        <dbReference type="Rhea" id="RHEA-COMP:9584"/>
        <dbReference type="Rhea" id="RHEA-COMP:9587"/>
        <dbReference type="ChEBI" id="CHEBI:15378"/>
        <dbReference type="ChEBI" id="CHEBI:15444"/>
        <dbReference type="ChEBI" id="CHEBI:58223"/>
        <dbReference type="ChEBI" id="CHEBI:58885"/>
        <dbReference type="EC" id="2.4.1.11"/>
    </reaction>
    <physiologicalReaction direction="left-to-right" evidence="10">
        <dbReference type="Rhea" id="RHEA:18550"/>
    </physiologicalReaction>
</comment>
<dbReference type="Gene3D" id="6.10.260.10">
    <property type="match status" value="1"/>
</dbReference>
<dbReference type="Pfam" id="PF05693">
    <property type="entry name" value="Glycogen_syn"/>
    <property type="match status" value="2"/>
</dbReference>
<dbReference type="GO" id="GO:0004373">
    <property type="term" value="F:alpha-1,4-glucan glucosyltransferase (UDP-glucose donor) activity"/>
    <property type="evidence" value="ECO:0007669"/>
    <property type="project" value="UniProtKB-EC"/>
</dbReference>
<gene>
    <name evidence="13" type="ORF">Baya_15703</name>
</gene>
<name>A0A556VCT0_BAGYA</name>
<organism evidence="13 14">
    <name type="scientific">Bagarius yarrelli</name>
    <name type="common">Goonch</name>
    <name type="synonym">Bagrus yarrelli</name>
    <dbReference type="NCBI Taxonomy" id="175774"/>
    <lineage>
        <taxon>Eukaryota</taxon>
        <taxon>Metazoa</taxon>
        <taxon>Chordata</taxon>
        <taxon>Craniata</taxon>
        <taxon>Vertebrata</taxon>
        <taxon>Euteleostomi</taxon>
        <taxon>Actinopterygii</taxon>
        <taxon>Neopterygii</taxon>
        <taxon>Teleostei</taxon>
        <taxon>Ostariophysi</taxon>
        <taxon>Siluriformes</taxon>
        <taxon>Sisoridae</taxon>
        <taxon>Sisorinae</taxon>
        <taxon>Bagarius</taxon>
    </lineage>
</organism>
<reference evidence="13 14" key="1">
    <citation type="journal article" date="2019" name="Genome Biol. Evol.">
        <title>Whole-Genome Sequencing of the Giant Devil Catfish, Bagarius yarrelli.</title>
        <authorList>
            <person name="Jiang W."/>
            <person name="Lv Y."/>
            <person name="Cheng L."/>
            <person name="Yang K."/>
            <person name="Chao B."/>
            <person name="Wang X."/>
            <person name="Li Y."/>
            <person name="Pan X."/>
            <person name="You X."/>
            <person name="Zhang Y."/>
            <person name="Yang J."/>
            <person name="Li J."/>
            <person name="Zhang X."/>
            <person name="Liu S."/>
            <person name="Sun C."/>
            <person name="Yang J."/>
            <person name="Shi Q."/>
        </authorList>
    </citation>
    <scope>NUCLEOTIDE SEQUENCE [LARGE SCALE GENOMIC DNA]</scope>
    <source>
        <strain evidence="13">JWS20170419001</strain>
        <tissue evidence="13">Muscle</tissue>
    </source>
</reference>
<comment type="subunit">
    <text evidence="9">Part of the GYS1-GYG1 complex, a heterooctamer composed of a tetramer of GYS1 and 2 dimers of GYG1, where each GYS1 protomer binds to one GYG1 subunit (via GYG1 C-terminus); the GYS1 tetramer may dissociate from GYG1 dimers to continue glycogen polymerization on its own.</text>
</comment>
<evidence type="ECO:0000256" key="10">
    <source>
        <dbReference type="ARBA" id="ARBA00047345"/>
    </source>
</evidence>
<dbReference type="GO" id="GO:0005737">
    <property type="term" value="C:cytoplasm"/>
    <property type="evidence" value="ECO:0007669"/>
    <property type="project" value="TreeGrafter"/>
</dbReference>
<comment type="similarity">
    <text evidence="2 11">Belongs to the glycosyltransferase 3 family.</text>
</comment>
<dbReference type="UniPathway" id="UPA00164"/>
<dbReference type="EC" id="2.4.1.11" evidence="11"/>
<evidence type="ECO:0000256" key="2">
    <source>
        <dbReference type="ARBA" id="ARBA00010686"/>
    </source>
</evidence>
<comment type="function">
    <text evidence="8">Glycogen synthase participates in the glycogen biosynthetic process along with glycogenin and glycogen branching enzyme. Extends the primer composed of a few glucose units formed by glycogenin by adding new glucose units to it. In this context, glycogen synthase transfers the glycosyl residue from UDP-Glc to the non-reducing end of alpha-1,4-glucan.</text>
</comment>
<comment type="function">
    <text evidence="11">Transfers the glycosyl residue from UDP-Glc to the non-reducing end of alpha-1,4-glucan.</text>
</comment>
<keyword evidence="4" id="KW-0597">Phosphoprotein</keyword>
<evidence type="ECO:0000313" key="13">
    <source>
        <dbReference type="EMBL" id="TTL57247.1"/>
    </source>
</evidence>
<sequence>MPLARSISVTSLSGLEEWDEEFDLEDAVLFEIAWEVANKVGGIYTVIQTKARLTCEEWGENYFLVGPYVESNVRTQVELIEPPNAALRRTIDKMNSSGCKFNVDKEAGDRQIYHRYCLERAAARCAHVFTTVSKITAIEAEHLLKRKPDIITPNGLNVKKFSAMHEFQNLHAQSKARIQEFIRGHFYGHLDFNLDKTVFLFIAGRYEFSNKGADIFLEALARLNYLLRVNHSQVTVIAFFIMPARTNNFNVETLKGQAVRKQLWDTAQTVKERFGKKLYESLLVGQLPEVSKMLDKEDFTMMKRAIFATQRQCLPPYYVSARHMALAKAFPETYIYELHDPTSATGFRYPRPASVPPSPAHSLHSSPHHSEAEDEDEAYDEDLEAEKDRLNIRQPFNLPMKNNNNKSLAVDLPEKN</sequence>
<dbReference type="PANTHER" id="PTHR10176:SF2">
    <property type="entry name" value="GLYCOGEN [STARCH] SYNTHASE, MUSCLE"/>
    <property type="match status" value="1"/>
</dbReference>
<evidence type="ECO:0000256" key="9">
    <source>
        <dbReference type="ARBA" id="ARBA00044021"/>
    </source>
</evidence>
<dbReference type="GO" id="GO:0005978">
    <property type="term" value="P:glycogen biosynthetic process"/>
    <property type="evidence" value="ECO:0007669"/>
    <property type="project" value="UniProtKB-UniPathway"/>
</dbReference>
<feature type="region of interest" description="Disordered" evidence="12">
    <location>
        <begin position="347"/>
        <end position="416"/>
    </location>
</feature>
<comment type="pathway">
    <text evidence="1 11">Glycan biosynthesis; glycogen biosynthesis.</text>
</comment>
<keyword evidence="14" id="KW-1185">Reference proteome</keyword>
<evidence type="ECO:0000313" key="14">
    <source>
        <dbReference type="Proteomes" id="UP000319801"/>
    </source>
</evidence>
<dbReference type="SUPFAM" id="SSF53756">
    <property type="entry name" value="UDP-Glycosyltransferase/glycogen phosphorylase"/>
    <property type="match status" value="1"/>
</dbReference>
<evidence type="ECO:0000256" key="1">
    <source>
        <dbReference type="ARBA" id="ARBA00004964"/>
    </source>
</evidence>
<proteinExistence type="inferred from homology"/>
<evidence type="ECO:0000256" key="4">
    <source>
        <dbReference type="ARBA" id="ARBA00022553"/>
    </source>
</evidence>
<dbReference type="AlphaFoldDB" id="A0A556VCT0"/>
<dbReference type="EMBL" id="VCAZ01000235">
    <property type="protein sequence ID" value="TTL57247.1"/>
    <property type="molecule type" value="Genomic_DNA"/>
</dbReference>
<accession>A0A556VCT0</accession>
<evidence type="ECO:0000256" key="7">
    <source>
        <dbReference type="ARBA" id="ARBA00023056"/>
    </source>
</evidence>
<dbReference type="InterPro" id="IPR008631">
    <property type="entry name" value="Glycogen_synth"/>
</dbReference>
<dbReference type="PANTHER" id="PTHR10176">
    <property type="entry name" value="GLYCOGEN SYNTHASE"/>
    <property type="match status" value="1"/>
</dbReference>
<dbReference type="Proteomes" id="UP000319801">
    <property type="component" value="Unassembled WGS sequence"/>
</dbReference>
<evidence type="ECO:0000256" key="12">
    <source>
        <dbReference type="SAM" id="MobiDB-lite"/>
    </source>
</evidence>